<reference evidence="2 3" key="1">
    <citation type="submission" date="2019-09" db="EMBL/GenBank/DDBJ databases">
        <authorList>
            <person name="Leyn A S."/>
        </authorList>
    </citation>
    <scope>NUCLEOTIDE SEQUENCE [LARGE SCALE GENOMIC DNA]</scope>
    <source>
        <strain evidence="2">AA231_1</strain>
    </source>
</reference>
<accession>A0A6I8LX25</accession>
<sequence>MSVQDRGPTLTMPFLPDQPGPRTAQQPRHASPTRDSALAVLRVVMGLTFLWAFIDKTFGLGYSTSSAQAWVSGGSPTKGFLGHVQVGPMQPTLREWAGADWAP</sequence>
<evidence type="ECO:0000313" key="3">
    <source>
        <dbReference type="Proteomes" id="UP000399805"/>
    </source>
</evidence>
<keyword evidence="3" id="KW-1185">Reference proteome</keyword>
<dbReference type="Proteomes" id="UP000399805">
    <property type="component" value="Unassembled WGS sequence"/>
</dbReference>
<name>A0A6I8LX25_9PSEU</name>
<dbReference type="EMBL" id="CABVGP010000002">
    <property type="protein sequence ID" value="VVJ21671.1"/>
    <property type="molecule type" value="Genomic_DNA"/>
</dbReference>
<proteinExistence type="predicted"/>
<feature type="region of interest" description="Disordered" evidence="1">
    <location>
        <begin position="1"/>
        <end position="33"/>
    </location>
</feature>
<dbReference type="AlphaFoldDB" id="A0A6I8LX25"/>
<gene>
    <name evidence="2" type="ORF">AA23TX_06692</name>
</gene>
<organism evidence="2 3">
    <name type="scientific">Amycolatopsis camponoti</name>
    <dbReference type="NCBI Taxonomy" id="2606593"/>
    <lineage>
        <taxon>Bacteria</taxon>
        <taxon>Bacillati</taxon>
        <taxon>Actinomycetota</taxon>
        <taxon>Actinomycetes</taxon>
        <taxon>Pseudonocardiales</taxon>
        <taxon>Pseudonocardiaceae</taxon>
        <taxon>Amycolatopsis</taxon>
    </lineage>
</organism>
<evidence type="ECO:0000256" key="1">
    <source>
        <dbReference type="SAM" id="MobiDB-lite"/>
    </source>
</evidence>
<evidence type="ECO:0000313" key="2">
    <source>
        <dbReference type="EMBL" id="VVJ21671.1"/>
    </source>
</evidence>
<protein>
    <submittedName>
        <fullName evidence="2">Putative integral membrane protein SCJ12.13c</fullName>
    </submittedName>
</protein>